<keyword evidence="4" id="KW-1185">Reference proteome</keyword>
<dbReference type="GO" id="GO:0047464">
    <property type="term" value="F:heparosan-N-sulfate-glucuronate 5-epimerase activity"/>
    <property type="evidence" value="ECO:0007669"/>
    <property type="project" value="InterPro"/>
</dbReference>
<dbReference type="Proteomes" id="UP000287766">
    <property type="component" value="Unassembled WGS sequence"/>
</dbReference>
<feature type="chain" id="PRO_5030603794" description="D-glucuronyl C5-epimerase C-terminal domain-containing protein" evidence="1">
    <location>
        <begin position="22"/>
        <end position="573"/>
    </location>
</feature>
<dbReference type="RefSeq" id="WP_169930379.1">
    <property type="nucleotide sequence ID" value="NZ_PIPR01000001.1"/>
</dbReference>
<dbReference type="InterPro" id="IPR010598">
    <property type="entry name" value="C5-epim_C"/>
</dbReference>
<comment type="caution">
    <text evidence="3">The sequence shown here is derived from an EMBL/GenBank/DDBJ whole genome shotgun (WGS) entry which is preliminary data.</text>
</comment>
<organism evidence="3 4">
    <name type="scientific">Pseudidiomarina aestuarii</name>
    <dbReference type="NCBI Taxonomy" id="624146"/>
    <lineage>
        <taxon>Bacteria</taxon>
        <taxon>Pseudomonadati</taxon>
        <taxon>Pseudomonadota</taxon>
        <taxon>Gammaproteobacteria</taxon>
        <taxon>Alteromonadales</taxon>
        <taxon>Idiomarinaceae</taxon>
        <taxon>Pseudidiomarina</taxon>
    </lineage>
</organism>
<dbReference type="GO" id="GO:0015012">
    <property type="term" value="P:heparan sulfate proteoglycan biosynthetic process"/>
    <property type="evidence" value="ECO:0007669"/>
    <property type="project" value="InterPro"/>
</dbReference>
<proteinExistence type="predicted"/>
<dbReference type="GO" id="GO:0005975">
    <property type="term" value="P:carbohydrate metabolic process"/>
    <property type="evidence" value="ECO:0007669"/>
    <property type="project" value="InterPro"/>
</dbReference>
<reference evidence="4" key="1">
    <citation type="journal article" date="2018" name="Front. Microbiol.">
        <title>Genome-Based Analysis Reveals the Taxonomy and Diversity of the Family Idiomarinaceae.</title>
        <authorList>
            <person name="Liu Y."/>
            <person name="Lai Q."/>
            <person name="Shao Z."/>
        </authorList>
    </citation>
    <scope>NUCLEOTIDE SEQUENCE [LARGE SCALE GENOMIC DNA]</scope>
    <source>
        <strain evidence="4">KYW314</strain>
    </source>
</reference>
<dbReference type="EMBL" id="PIPR01000001">
    <property type="protein sequence ID" value="RUO41643.1"/>
    <property type="molecule type" value="Genomic_DNA"/>
</dbReference>
<evidence type="ECO:0000313" key="3">
    <source>
        <dbReference type="EMBL" id="RUO41643.1"/>
    </source>
</evidence>
<dbReference type="InterPro" id="IPR039721">
    <property type="entry name" value="C5-epimerase"/>
</dbReference>
<feature type="domain" description="D-glucuronyl C5-epimerase C-terminal" evidence="2">
    <location>
        <begin position="212"/>
        <end position="390"/>
    </location>
</feature>
<protein>
    <recommendedName>
        <fullName evidence="2">D-glucuronyl C5-epimerase C-terminal domain-containing protein</fullName>
    </recommendedName>
</protein>
<evidence type="ECO:0000259" key="2">
    <source>
        <dbReference type="Pfam" id="PF06662"/>
    </source>
</evidence>
<gene>
    <name evidence="3" type="ORF">CWE22_05665</name>
</gene>
<accession>A0A7Z6ZUP4</accession>
<dbReference type="PANTHER" id="PTHR13174">
    <property type="entry name" value="D-GLUCURONYL C5-EPIMERASE"/>
    <property type="match status" value="1"/>
</dbReference>
<dbReference type="InterPro" id="IPR008928">
    <property type="entry name" value="6-hairpin_glycosidase_sf"/>
</dbReference>
<keyword evidence="1" id="KW-0732">Signal</keyword>
<dbReference type="PROSITE" id="PS51257">
    <property type="entry name" value="PROKAR_LIPOPROTEIN"/>
    <property type="match status" value="1"/>
</dbReference>
<dbReference type="PANTHER" id="PTHR13174:SF3">
    <property type="entry name" value="D-GLUCURONYL C5-EPIMERASE"/>
    <property type="match status" value="1"/>
</dbReference>
<name>A0A7Z6ZUP4_9GAMM</name>
<feature type="signal peptide" evidence="1">
    <location>
        <begin position="1"/>
        <end position="21"/>
    </location>
</feature>
<evidence type="ECO:0000313" key="4">
    <source>
        <dbReference type="Proteomes" id="UP000287766"/>
    </source>
</evidence>
<dbReference type="Pfam" id="PF06662">
    <property type="entry name" value="C5-epim_C"/>
    <property type="match status" value="1"/>
</dbReference>
<evidence type="ECO:0000256" key="1">
    <source>
        <dbReference type="SAM" id="SignalP"/>
    </source>
</evidence>
<dbReference type="AlphaFoldDB" id="A0A7Z6ZUP4"/>
<sequence>MKCLYWLPALFLLAACGGSEPQTPPPPPPVAQGFSIDAPESVVYGATFSISVTSKTDSAVSISSIDTDVPLKQLESEVDNSFSFIAPALSLAPESFTLTLTDSQSNTETVTIAVQDDTDTSKLVDLSRPYPFSNSNTEKFDHYRYDEAGIPMFFDHTNTWVYFPIQISQVAQTYYARLRSGNYTAEQESRFIAMAEWLRDQCKSVETYAFCSWQGEFDVPAYRMPDNWTSAMAQGQSISVMISAYAWTKDESYLDVAKDAIVAFSYPIEEKGVVADYDGVPWYEEYGSETDPAHVLNGFLFSLAGLYDAYELMGSATAKALFDQGVESLEQRIERFDMGFGSYYDDSFLNQIAITKGQVGDHYHELHILQLAWVYQRSQSDVILDAVKRFLQYDTGGLYTMGPVYDISKKINDIIPSHTIAPSTHGKDLLFDSNWTWKRYWSSNRSTQRLDVQLNNQNADNAPIEVDALRLTGVVESDIPANIDVYSCSGEQRILIQAGINQADNQTTGFDYNLDGYDTFTSVLSFDTPLELPCDNVELVMTPQRDDGLIRLRELNIHMRQPTVLNAILALYE</sequence>
<dbReference type="SUPFAM" id="SSF48208">
    <property type="entry name" value="Six-hairpin glycosidases"/>
    <property type="match status" value="1"/>
</dbReference>